<reference evidence="2" key="1">
    <citation type="journal article" date="2019" name="Int. J. Syst. Evol. Microbiol.">
        <title>The Global Catalogue of Microorganisms (GCM) 10K type strain sequencing project: providing services to taxonomists for standard genome sequencing and annotation.</title>
        <authorList>
            <consortium name="The Broad Institute Genomics Platform"/>
            <consortium name="The Broad Institute Genome Sequencing Center for Infectious Disease"/>
            <person name="Wu L."/>
            <person name="Ma J."/>
        </authorList>
    </citation>
    <scope>NUCLEOTIDE SEQUENCE [LARGE SCALE GENOMIC DNA]</scope>
    <source>
        <strain evidence="2">CGMCC 1.15394</strain>
    </source>
</reference>
<keyword evidence="2" id="KW-1185">Reference proteome</keyword>
<proteinExistence type="predicted"/>
<evidence type="ECO:0000313" key="1">
    <source>
        <dbReference type="EMBL" id="GGE79878.1"/>
    </source>
</evidence>
<dbReference type="Proteomes" id="UP000638462">
    <property type="component" value="Unassembled WGS sequence"/>
</dbReference>
<comment type="caution">
    <text evidence="1">The sequence shown here is derived from an EMBL/GenBank/DDBJ whole genome shotgun (WGS) entry which is preliminary data.</text>
</comment>
<dbReference type="EMBL" id="BMIT01000001">
    <property type="protein sequence ID" value="GGE79878.1"/>
    <property type="molecule type" value="Genomic_DNA"/>
</dbReference>
<evidence type="ECO:0008006" key="3">
    <source>
        <dbReference type="Google" id="ProtNLM"/>
    </source>
</evidence>
<organism evidence="1 2">
    <name type="scientific">Pseudoalteromonas gelatinilytica</name>
    <dbReference type="NCBI Taxonomy" id="1703256"/>
    <lineage>
        <taxon>Bacteria</taxon>
        <taxon>Pseudomonadati</taxon>
        <taxon>Pseudomonadota</taxon>
        <taxon>Gammaproteobacteria</taxon>
        <taxon>Alteromonadales</taxon>
        <taxon>Pseudoalteromonadaceae</taxon>
        <taxon>Pseudoalteromonas</taxon>
    </lineage>
</organism>
<dbReference type="Pfam" id="PF14335">
    <property type="entry name" value="DUF4391"/>
    <property type="match status" value="1"/>
</dbReference>
<gene>
    <name evidence="1" type="ORF">GCM10008027_00690</name>
</gene>
<sequence length="229" mass="26323">MDGLYTNSKKGFFKYPDSTRVHRNLPKTKLYEQANADSKLKEMFVTQVEQIIWAQKLSAQTLNIEAHKDVTEIQVFEIKLKGEQLNTEVLQAIDKAIPHPIIFEVKTTTKKQYVTACYKAIGVNGGVSLSEYYQSELSLGEENLARFELPVALNTKGLYEQLLASLFPYDLRENESFTELIHRLDEIKSLAKKQQQVNKKLSNEKQFKNKVIINAELKQIKQQLKQLTA</sequence>
<name>A0ABQ1T3L7_9GAMM</name>
<accession>A0ABQ1T3L7</accession>
<protein>
    <recommendedName>
        <fullName evidence="3">DUF4391 domain-containing protein</fullName>
    </recommendedName>
</protein>
<dbReference type="RefSeq" id="WP_188726614.1">
    <property type="nucleotide sequence ID" value="NZ_BMIT01000001.1"/>
</dbReference>
<evidence type="ECO:0000313" key="2">
    <source>
        <dbReference type="Proteomes" id="UP000638462"/>
    </source>
</evidence>
<dbReference type="InterPro" id="IPR025503">
    <property type="entry name" value="DUF4391"/>
</dbReference>